<evidence type="ECO:0000313" key="2">
    <source>
        <dbReference type="EMBL" id="SFV63175.1"/>
    </source>
</evidence>
<sequence>MIKLFILLFSLTLFARENPFFPVNSTLDIPLTAEQIKKPPMFRQATFTLPSSAREIESVIVQYKNMDGSIAEKNVTLNKSIDWHFPILIAQNSKVNLTTQKKLKYKKFASLPFISFYIKGKKMQIVTKDRLLRSFLLIKPHRIVCDFKRNINIRSFVKKVRHPDGFKEIRIGTHSGYYRVVIILDGFYKYNIKNKKRDKSYFISLY</sequence>
<dbReference type="Pfam" id="PF11741">
    <property type="entry name" value="AMIN"/>
    <property type="match status" value="1"/>
</dbReference>
<name>A0A1W1CBT1_9ZZZZ</name>
<feature type="domain" description="AMIN" evidence="1">
    <location>
        <begin position="124"/>
        <end position="199"/>
    </location>
</feature>
<reference evidence="2" key="1">
    <citation type="submission" date="2016-10" db="EMBL/GenBank/DDBJ databases">
        <authorList>
            <person name="de Groot N.N."/>
        </authorList>
    </citation>
    <scope>NUCLEOTIDE SEQUENCE</scope>
</reference>
<dbReference type="InterPro" id="IPR021731">
    <property type="entry name" value="AMIN_dom"/>
</dbReference>
<organism evidence="2">
    <name type="scientific">hydrothermal vent metagenome</name>
    <dbReference type="NCBI Taxonomy" id="652676"/>
    <lineage>
        <taxon>unclassified sequences</taxon>
        <taxon>metagenomes</taxon>
        <taxon>ecological metagenomes</taxon>
    </lineage>
</organism>
<proteinExistence type="predicted"/>
<accession>A0A1W1CBT1</accession>
<protein>
    <recommendedName>
        <fullName evidence="1">AMIN domain-containing protein</fullName>
    </recommendedName>
</protein>
<dbReference type="AlphaFoldDB" id="A0A1W1CBT1"/>
<gene>
    <name evidence="2" type="ORF">MNB_SM-5-2</name>
</gene>
<evidence type="ECO:0000259" key="1">
    <source>
        <dbReference type="Pfam" id="PF11741"/>
    </source>
</evidence>
<dbReference type="EMBL" id="FPHH01000071">
    <property type="protein sequence ID" value="SFV63175.1"/>
    <property type="molecule type" value="Genomic_DNA"/>
</dbReference>